<dbReference type="Proteomes" id="UP000000768">
    <property type="component" value="Chromosome 7"/>
</dbReference>
<accession>A0A1B6PIG6</accession>
<evidence type="ECO:0000313" key="1">
    <source>
        <dbReference type="EMBL" id="KXG25385.1"/>
    </source>
</evidence>
<reference evidence="1 2" key="1">
    <citation type="journal article" date="2009" name="Nature">
        <title>The Sorghum bicolor genome and the diversification of grasses.</title>
        <authorList>
            <person name="Paterson A.H."/>
            <person name="Bowers J.E."/>
            <person name="Bruggmann R."/>
            <person name="Dubchak I."/>
            <person name="Grimwood J."/>
            <person name="Gundlach H."/>
            <person name="Haberer G."/>
            <person name="Hellsten U."/>
            <person name="Mitros T."/>
            <person name="Poliakov A."/>
            <person name="Schmutz J."/>
            <person name="Spannagl M."/>
            <person name="Tang H."/>
            <person name="Wang X."/>
            <person name="Wicker T."/>
            <person name="Bharti A.K."/>
            <person name="Chapman J."/>
            <person name="Feltus F.A."/>
            <person name="Gowik U."/>
            <person name="Grigoriev I.V."/>
            <person name="Lyons E."/>
            <person name="Maher C.A."/>
            <person name="Martis M."/>
            <person name="Narechania A."/>
            <person name="Otillar R.P."/>
            <person name="Penning B.W."/>
            <person name="Salamov A.A."/>
            <person name="Wang Y."/>
            <person name="Zhang L."/>
            <person name="Carpita N.C."/>
            <person name="Freeling M."/>
            <person name="Gingle A.R."/>
            <person name="Hash C.T."/>
            <person name="Keller B."/>
            <person name="Klein P."/>
            <person name="Kresovich S."/>
            <person name="McCann M.C."/>
            <person name="Ming R."/>
            <person name="Peterson D.G."/>
            <person name="Mehboob-ur-Rahman"/>
            <person name="Ware D."/>
            <person name="Westhoff P."/>
            <person name="Mayer K.F."/>
            <person name="Messing J."/>
            <person name="Rokhsar D.S."/>
        </authorList>
    </citation>
    <scope>NUCLEOTIDE SEQUENCE [LARGE SCALE GENOMIC DNA]</scope>
    <source>
        <strain evidence="2">cv. BTx623</strain>
    </source>
</reference>
<dbReference type="AlphaFoldDB" id="A0A1B6PIG6"/>
<keyword evidence="2" id="KW-1185">Reference proteome</keyword>
<dbReference type="InParanoid" id="A0A1B6PIG6"/>
<proteinExistence type="predicted"/>
<protein>
    <submittedName>
        <fullName evidence="1">Uncharacterized protein</fullName>
    </submittedName>
</protein>
<dbReference type="EMBL" id="CM000766">
    <property type="protein sequence ID" value="KXG25385.1"/>
    <property type="molecule type" value="Genomic_DNA"/>
</dbReference>
<name>A0A1B6PIG6_SORBI</name>
<gene>
    <name evidence="1" type="ORF">SORBI_3007G168700</name>
</gene>
<reference evidence="2" key="2">
    <citation type="journal article" date="2018" name="Plant J.">
        <title>The Sorghum bicolor reference genome: improved assembly, gene annotations, a transcriptome atlas, and signatures of genome organization.</title>
        <authorList>
            <person name="McCormick R.F."/>
            <person name="Truong S.K."/>
            <person name="Sreedasyam A."/>
            <person name="Jenkins J."/>
            <person name="Shu S."/>
            <person name="Sims D."/>
            <person name="Kennedy M."/>
            <person name="Amirebrahimi M."/>
            <person name="Weers B.D."/>
            <person name="McKinley B."/>
            <person name="Mattison A."/>
            <person name="Morishige D.T."/>
            <person name="Grimwood J."/>
            <person name="Schmutz J."/>
            <person name="Mullet J.E."/>
        </authorList>
    </citation>
    <scope>NUCLEOTIDE SEQUENCE [LARGE SCALE GENOMIC DNA]</scope>
    <source>
        <strain evidence="2">cv. BTx623</strain>
    </source>
</reference>
<dbReference type="Gramene" id="KXG25385">
    <property type="protein sequence ID" value="KXG25385"/>
    <property type="gene ID" value="SORBI_3007G168700"/>
</dbReference>
<evidence type="ECO:0000313" key="2">
    <source>
        <dbReference type="Proteomes" id="UP000000768"/>
    </source>
</evidence>
<sequence>MSRSGKRLCRWWDEEDESDDDDLFIIAGLLEGFRRNKRKKKFCGSLPGRRKVPRDISGGLYMSDFVMIL</sequence>
<organism evidence="1 2">
    <name type="scientific">Sorghum bicolor</name>
    <name type="common">Sorghum</name>
    <name type="synonym">Sorghum vulgare</name>
    <dbReference type="NCBI Taxonomy" id="4558"/>
    <lineage>
        <taxon>Eukaryota</taxon>
        <taxon>Viridiplantae</taxon>
        <taxon>Streptophyta</taxon>
        <taxon>Embryophyta</taxon>
        <taxon>Tracheophyta</taxon>
        <taxon>Spermatophyta</taxon>
        <taxon>Magnoliopsida</taxon>
        <taxon>Liliopsida</taxon>
        <taxon>Poales</taxon>
        <taxon>Poaceae</taxon>
        <taxon>PACMAD clade</taxon>
        <taxon>Panicoideae</taxon>
        <taxon>Andropogonodae</taxon>
        <taxon>Andropogoneae</taxon>
        <taxon>Sorghinae</taxon>
        <taxon>Sorghum</taxon>
    </lineage>
</organism>